<reference evidence="1 2" key="1">
    <citation type="submission" date="2018-08" db="EMBL/GenBank/DDBJ databases">
        <title>Genome and evolution of the arbuscular mycorrhizal fungus Diversispora epigaea (formerly Glomus versiforme) and its bacterial endosymbionts.</title>
        <authorList>
            <person name="Sun X."/>
            <person name="Fei Z."/>
            <person name="Harrison M."/>
        </authorList>
    </citation>
    <scope>NUCLEOTIDE SEQUENCE [LARGE SCALE GENOMIC DNA]</scope>
    <source>
        <strain evidence="1 2">IT104</strain>
    </source>
</reference>
<accession>A0A397JBY3</accession>
<name>A0A397JBY3_9GLOM</name>
<evidence type="ECO:0000313" key="1">
    <source>
        <dbReference type="EMBL" id="RHZ84602.1"/>
    </source>
</evidence>
<protein>
    <submittedName>
        <fullName evidence="1">Uncharacterized protein</fullName>
    </submittedName>
</protein>
<gene>
    <name evidence="1" type="ORF">Glove_79g38</name>
</gene>
<sequence>MKRKNVTKLTKHKNIFQRKSVARKLIDRTDKYVTDNNTKKIIMDKKKTAVIATTPETIGSITSTQKDENSFDEISKKTKKELIDYPGKYIVDNTTKETITSTQRKMVHLKSTKKITKELDATSSNDLITSAQTMTNSNLLIPSAPTSKIRNIKGPHVEVK</sequence>
<evidence type="ECO:0000313" key="2">
    <source>
        <dbReference type="Proteomes" id="UP000266861"/>
    </source>
</evidence>
<dbReference type="Proteomes" id="UP000266861">
    <property type="component" value="Unassembled WGS sequence"/>
</dbReference>
<dbReference type="EMBL" id="PQFF01000075">
    <property type="protein sequence ID" value="RHZ84602.1"/>
    <property type="molecule type" value="Genomic_DNA"/>
</dbReference>
<comment type="caution">
    <text evidence="1">The sequence shown here is derived from an EMBL/GenBank/DDBJ whole genome shotgun (WGS) entry which is preliminary data.</text>
</comment>
<dbReference type="AlphaFoldDB" id="A0A397JBY3"/>
<keyword evidence="2" id="KW-1185">Reference proteome</keyword>
<organism evidence="1 2">
    <name type="scientific">Diversispora epigaea</name>
    <dbReference type="NCBI Taxonomy" id="1348612"/>
    <lineage>
        <taxon>Eukaryota</taxon>
        <taxon>Fungi</taxon>
        <taxon>Fungi incertae sedis</taxon>
        <taxon>Mucoromycota</taxon>
        <taxon>Glomeromycotina</taxon>
        <taxon>Glomeromycetes</taxon>
        <taxon>Diversisporales</taxon>
        <taxon>Diversisporaceae</taxon>
        <taxon>Diversispora</taxon>
    </lineage>
</organism>
<proteinExistence type="predicted"/>